<dbReference type="Proteomes" id="UP000262142">
    <property type="component" value="Unassembled WGS sequence"/>
</dbReference>
<feature type="domain" description="Nudix hydrolase" evidence="6">
    <location>
        <begin position="34"/>
        <end position="170"/>
    </location>
</feature>
<dbReference type="EC" id="3.6.1.22" evidence="7"/>
<dbReference type="InterPro" id="IPR000086">
    <property type="entry name" value="NUDIX_hydrolase_dom"/>
</dbReference>
<dbReference type="GO" id="GO:0046872">
    <property type="term" value="F:metal ion binding"/>
    <property type="evidence" value="ECO:0007669"/>
    <property type="project" value="UniProtKB-KW"/>
</dbReference>
<dbReference type="SUPFAM" id="SSF55811">
    <property type="entry name" value="Nudix"/>
    <property type="match status" value="1"/>
</dbReference>
<dbReference type="CDD" id="cd04681">
    <property type="entry name" value="NUDIX_Hydrolase"/>
    <property type="match status" value="1"/>
</dbReference>
<sequence>MNSLFKHCPQCGSTQHSFVNNHKFTCQECEFEYYHNMAAAVMCVIKKEDKYLFTIRNNEPAKGMLDMPGGFVDPGESAKEAAIRELKEELGLDLEASDLEMLDTFPNEYEFKGIHYQTLDIIFRVILNDNVELIIQDEEISDLLWLAAEQVEEEKMGFESSKNVVRKYVK</sequence>
<evidence type="ECO:0000256" key="1">
    <source>
        <dbReference type="ARBA" id="ARBA00001946"/>
    </source>
</evidence>
<dbReference type="EMBL" id="UNSC01000001">
    <property type="protein sequence ID" value="SZD71370.1"/>
    <property type="molecule type" value="Genomic_DNA"/>
</dbReference>
<dbReference type="Pfam" id="PF00293">
    <property type="entry name" value="NUDIX"/>
    <property type="match status" value="1"/>
</dbReference>
<dbReference type="GO" id="GO:0006742">
    <property type="term" value="P:NADP+ catabolic process"/>
    <property type="evidence" value="ECO:0007669"/>
    <property type="project" value="TreeGrafter"/>
</dbReference>
<dbReference type="PROSITE" id="PS00893">
    <property type="entry name" value="NUDIX_BOX"/>
    <property type="match status" value="1"/>
</dbReference>
<evidence type="ECO:0000256" key="2">
    <source>
        <dbReference type="ARBA" id="ARBA00022723"/>
    </source>
</evidence>
<dbReference type="Gene3D" id="3.90.79.10">
    <property type="entry name" value="Nucleoside Triphosphate Pyrophosphohydrolase"/>
    <property type="match status" value="1"/>
</dbReference>
<evidence type="ECO:0000313" key="8">
    <source>
        <dbReference type="Proteomes" id="UP000262142"/>
    </source>
</evidence>
<evidence type="ECO:0000256" key="5">
    <source>
        <dbReference type="RuleBase" id="RU003476"/>
    </source>
</evidence>
<dbReference type="AlphaFoldDB" id="A0A383TVW7"/>
<evidence type="ECO:0000256" key="3">
    <source>
        <dbReference type="ARBA" id="ARBA00022801"/>
    </source>
</evidence>
<dbReference type="GO" id="GO:0005829">
    <property type="term" value="C:cytosol"/>
    <property type="evidence" value="ECO:0007669"/>
    <property type="project" value="TreeGrafter"/>
</dbReference>
<dbReference type="InterPro" id="IPR050241">
    <property type="entry name" value="NAD-cap_RNA_hydrolase_NudC"/>
</dbReference>
<comment type="cofactor">
    <cofactor evidence="1">
        <name>Mg(2+)</name>
        <dbReference type="ChEBI" id="CHEBI:18420"/>
    </cofactor>
</comment>
<gene>
    <name evidence="7" type="primary">nudC</name>
    <name evidence="7" type="ORF">SAMEA104719789_00468</name>
</gene>
<evidence type="ECO:0000256" key="4">
    <source>
        <dbReference type="ARBA" id="ARBA00022842"/>
    </source>
</evidence>
<dbReference type="GO" id="GO:0035529">
    <property type="term" value="F:NADH pyrophosphatase activity"/>
    <property type="evidence" value="ECO:0007669"/>
    <property type="project" value="TreeGrafter"/>
</dbReference>
<comment type="similarity">
    <text evidence="5">Belongs to the Nudix hydrolase family.</text>
</comment>
<dbReference type="OrthoDB" id="9786141at2"/>
<protein>
    <submittedName>
        <fullName evidence="7">NADH pyrophosphatase</fullName>
        <ecNumber evidence="7">3.6.1.22</ecNumber>
    </submittedName>
</protein>
<dbReference type="PRINTS" id="PR00502">
    <property type="entry name" value="NUDIXFAMILY"/>
</dbReference>
<dbReference type="InterPro" id="IPR020476">
    <property type="entry name" value="Nudix_hydrolase"/>
</dbReference>
<dbReference type="GO" id="GO:0019677">
    <property type="term" value="P:NAD+ catabolic process"/>
    <property type="evidence" value="ECO:0007669"/>
    <property type="project" value="TreeGrafter"/>
</dbReference>
<keyword evidence="4" id="KW-0460">Magnesium</keyword>
<proteinExistence type="inferred from homology"/>
<dbReference type="InterPro" id="IPR015797">
    <property type="entry name" value="NUDIX_hydrolase-like_dom_sf"/>
</dbReference>
<accession>A0A383TVW7</accession>
<dbReference type="PANTHER" id="PTHR42904">
    <property type="entry name" value="NUDIX HYDROLASE, NUDC SUBFAMILY"/>
    <property type="match status" value="1"/>
</dbReference>
<evidence type="ECO:0000259" key="6">
    <source>
        <dbReference type="PROSITE" id="PS51462"/>
    </source>
</evidence>
<evidence type="ECO:0000313" key="7">
    <source>
        <dbReference type="EMBL" id="SZD71370.1"/>
    </source>
</evidence>
<organism evidence="7 8">
    <name type="scientific">Candidatus Ornithobacterium hominis</name>
    <dbReference type="NCBI Taxonomy" id="2497989"/>
    <lineage>
        <taxon>Bacteria</taxon>
        <taxon>Pseudomonadati</taxon>
        <taxon>Bacteroidota</taxon>
        <taxon>Flavobacteriia</taxon>
        <taxon>Flavobacteriales</taxon>
        <taxon>Weeksellaceae</taxon>
        <taxon>Ornithobacterium</taxon>
    </lineage>
</organism>
<keyword evidence="2" id="KW-0479">Metal-binding</keyword>
<keyword evidence="3 5" id="KW-0378">Hydrolase</keyword>
<dbReference type="PROSITE" id="PS51462">
    <property type="entry name" value="NUDIX"/>
    <property type="match status" value="1"/>
</dbReference>
<dbReference type="InterPro" id="IPR020084">
    <property type="entry name" value="NUDIX_hydrolase_CS"/>
</dbReference>
<dbReference type="PANTHER" id="PTHR42904:SF12">
    <property type="entry name" value="ADP-RIBOSE PYROPHOSPHATASE-RELATED"/>
    <property type="match status" value="1"/>
</dbReference>
<reference evidence="7 8" key="1">
    <citation type="submission" date="2018-09" db="EMBL/GenBank/DDBJ databases">
        <authorList>
            <consortium name="Pathogen Informatics"/>
        </authorList>
    </citation>
    <scope>NUCLEOTIDE SEQUENCE [LARGE SCALE GENOMIC DNA]</scope>
    <source>
        <strain evidence="7 8">OH-22767</strain>
    </source>
</reference>
<name>A0A383TVW7_9FLAO</name>
<dbReference type="RefSeq" id="WP_119058950.1">
    <property type="nucleotide sequence ID" value="NZ_UNSC01000001.1"/>
</dbReference>
<keyword evidence="8" id="KW-1185">Reference proteome</keyword>